<dbReference type="InterPro" id="IPR025377">
    <property type="entry name" value="DUF4367"/>
</dbReference>
<evidence type="ECO:0000256" key="1">
    <source>
        <dbReference type="SAM" id="MobiDB-lite"/>
    </source>
</evidence>
<name>A0ABR8MSN9_9BACL</name>
<dbReference type="EMBL" id="JACXZA010000002">
    <property type="protein sequence ID" value="MBD3918998.1"/>
    <property type="molecule type" value="Genomic_DNA"/>
</dbReference>
<gene>
    <name evidence="4" type="ORF">H8B09_09555</name>
</gene>
<evidence type="ECO:0000256" key="2">
    <source>
        <dbReference type="SAM" id="Phobius"/>
    </source>
</evidence>
<evidence type="ECO:0000313" key="5">
    <source>
        <dbReference type="Proteomes" id="UP000609346"/>
    </source>
</evidence>
<accession>A0ABR8MSN9</accession>
<feature type="compositionally biased region" description="Polar residues" evidence="1">
    <location>
        <begin position="125"/>
        <end position="135"/>
    </location>
</feature>
<feature type="transmembrane region" description="Helical" evidence="2">
    <location>
        <begin position="53"/>
        <end position="72"/>
    </location>
</feature>
<keyword evidence="2" id="KW-0812">Transmembrane</keyword>
<keyword evidence="5" id="KW-1185">Reference proteome</keyword>
<protein>
    <submittedName>
        <fullName evidence="4">DUF4367 domain-containing protein</fullName>
    </submittedName>
</protein>
<organism evidence="4 5">
    <name type="scientific">Paenibacillus terricola</name>
    <dbReference type="NCBI Taxonomy" id="2763503"/>
    <lineage>
        <taxon>Bacteria</taxon>
        <taxon>Bacillati</taxon>
        <taxon>Bacillota</taxon>
        <taxon>Bacilli</taxon>
        <taxon>Bacillales</taxon>
        <taxon>Paenibacillaceae</taxon>
        <taxon>Paenibacillus</taxon>
    </lineage>
</organism>
<keyword evidence="2" id="KW-1133">Transmembrane helix</keyword>
<keyword evidence="2" id="KW-0472">Membrane</keyword>
<proteinExistence type="predicted"/>
<feature type="domain" description="DUF4367" evidence="3">
    <location>
        <begin position="163"/>
        <end position="272"/>
    </location>
</feature>
<feature type="region of interest" description="Disordered" evidence="1">
    <location>
        <begin position="107"/>
        <end position="135"/>
    </location>
</feature>
<reference evidence="4 5" key="1">
    <citation type="submission" date="2020-09" db="EMBL/GenBank/DDBJ databases">
        <title>Paenibacillus sp. strain PR3 16S rRNA gene Genome sequencing and assembly.</title>
        <authorList>
            <person name="Kim J."/>
        </authorList>
    </citation>
    <scope>NUCLEOTIDE SEQUENCE [LARGE SCALE GENOMIC DNA]</scope>
    <source>
        <strain evidence="4 5">PR3</strain>
    </source>
</reference>
<sequence>MKFNNQKDDKNNQLASAISDLYSSIDIPNGEAAWRRMQTRLIQQQKRSHRKRAFKIGIAIAGVSLILGTFATSPKESYASMRSFFTMVKDAKQGVVDILFGEKERTNTNGAITAPPPDALGSKVGQENSSTSSTMSGGIVVEEVTTLETARNKLDYKMRLADYVPNNFSLNRVRLFLDTDKIYHSIRIEYKNEAGEFFFITERQLNTDGTGWKSSINESSGKIEDVSINGLNGVLVLYTEGGMRLAWLWDDVLVEIQGKLSEEQVLKIARSMK</sequence>
<dbReference type="RefSeq" id="WP_191203275.1">
    <property type="nucleotide sequence ID" value="NZ_JACXZA010000002.1"/>
</dbReference>
<dbReference type="Pfam" id="PF14285">
    <property type="entry name" value="DUF4367"/>
    <property type="match status" value="1"/>
</dbReference>
<dbReference type="Proteomes" id="UP000609346">
    <property type="component" value="Unassembled WGS sequence"/>
</dbReference>
<evidence type="ECO:0000313" key="4">
    <source>
        <dbReference type="EMBL" id="MBD3918998.1"/>
    </source>
</evidence>
<evidence type="ECO:0000259" key="3">
    <source>
        <dbReference type="Pfam" id="PF14285"/>
    </source>
</evidence>
<comment type="caution">
    <text evidence="4">The sequence shown here is derived from an EMBL/GenBank/DDBJ whole genome shotgun (WGS) entry which is preliminary data.</text>
</comment>